<evidence type="ECO:0000313" key="2">
    <source>
        <dbReference type="Proteomes" id="UP001164929"/>
    </source>
</evidence>
<comment type="caution">
    <text evidence="1">The sequence shown here is derived from an EMBL/GenBank/DDBJ whole genome shotgun (WGS) entry which is preliminary data.</text>
</comment>
<accession>A0AAD6M972</accession>
<gene>
    <name evidence="1" type="ORF">NC653_024594</name>
</gene>
<dbReference type="Proteomes" id="UP001164929">
    <property type="component" value="Chromosome 10"/>
</dbReference>
<sequence length="64" mass="7615">MAARVEGTLSRSIRPWSIFLSLKRIYLYLDVDLHVSIFGTHGHEQPHTERRQDIYSLCQRMRTK</sequence>
<proteinExistence type="predicted"/>
<name>A0AAD6M972_9ROSI</name>
<protein>
    <submittedName>
        <fullName evidence="1">Uncharacterized protein</fullName>
    </submittedName>
</protein>
<reference evidence="1" key="1">
    <citation type="journal article" date="2023" name="Mol. Ecol. Resour.">
        <title>Chromosome-level genome assembly of a triploid poplar Populus alba 'Berolinensis'.</title>
        <authorList>
            <person name="Chen S."/>
            <person name="Yu Y."/>
            <person name="Wang X."/>
            <person name="Wang S."/>
            <person name="Zhang T."/>
            <person name="Zhou Y."/>
            <person name="He R."/>
            <person name="Meng N."/>
            <person name="Wang Y."/>
            <person name="Liu W."/>
            <person name="Liu Z."/>
            <person name="Liu J."/>
            <person name="Guo Q."/>
            <person name="Huang H."/>
            <person name="Sederoff R.R."/>
            <person name="Wang G."/>
            <person name="Qu G."/>
            <person name="Chen S."/>
        </authorList>
    </citation>
    <scope>NUCLEOTIDE SEQUENCE</scope>
    <source>
        <strain evidence="1">SC-2020</strain>
    </source>
</reference>
<organism evidence="1 2">
    <name type="scientific">Populus alba x Populus x berolinensis</name>
    <dbReference type="NCBI Taxonomy" id="444605"/>
    <lineage>
        <taxon>Eukaryota</taxon>
        <taxon>Viridiplantae</taxon>
        <taxon>Streptophyta</taxon>
        <taxon>Embryophyta</taxon>
        <taxon>Tracheophyta</taxon>
        <taxon>Spermatophyta</taxon>
        <taxon>Magnoliopsida</taxon>
        <taxon>eudicotyledons</taxon>
        <taxon>Gunneridae</taxon>
        <taxon>Pentapetalae</taxon>
        <taxon>rosids</taxon>
        <taxon>fabids</taxon>
        <taxon>Malpighiales</taxon>
        <taxon>Salicaceae</taxon>
        <taxon>Saliceae</taxon>
        <taxon>Populus</taxon>
    </lineage>
</organism>
<evidence type="ECO:0000313" key="1">
    <source>
        <dbReference type="EMBL" id="KAJ6981235.1"/>
    </source>
</evidence>
<dbReference type="AlphaFoldDB" id="A0AAD6M972"/>
<dbReference type="EMBL" id="JAQIZT010000010">
    <property type="protein sequence ID" value="KAJ6981235.1"/>
    <property type="molecule type" value="Genomic_DNA"/>
</dbReference>
<keyword evidence="2" id="KW-1185">Reference proteome</keyword>